<feature type="chain" id="PRO_5013768865" description="Phospholipase A2-like central domain-containing protein" evidence="1">
    <location>
        <begin position="27"/>
        <end position="438"/>
    </location>
</feature>
<dbReference type="GO" id="GO:0004623">
    <property type="term" value="F:phospholipase A2 activity"/>
    <property type="evidence" value="ECO:0007669"/>
    <property type="project" value="InterPro"/>
</dbReference>
<dbReference type="GO" id="GO:0050482">
    <property type="term" value="P:arachidonate secretion"/>
    <property type="evidence" value="ECO:0007669"/>
    <property type="project" value="InterPro"/>
</dbReference>
<organism evidence="3 4">
    <name type="scientific">Stichopus japonicus</name>
    <name type="common">Sea cucumber</name>
    <dbReference type="NCBI Taxonomy" id="307972"/>
    <lineage>
        <taxon>Eukaryota</taxon>
        <taxon>Metazoa</taxon>
        <taxon>Echinodermata</taxon>
        <taxon>Eleutherozoa</taxon>
        <taxon>Echinozoa</taxon>
        <taxon>Holothuroidea</taxon>
        <taxon>Aspidochirotacea</taxon>
        <taxon>Aspidochirotida</taxon>
        <taxon>Stichopodidae</taxon>
        <taxon>Apostichopus</taxon>
    </lineage>
</organism>
<gene>
    <name evidence="3" type="ORF">BSL78_07212</name>
</gene>
<dbReference type="STRING" id="307972.A0A2G8L6K7"/>
<dbReference type="Pfam" id="PF05826">
    <property type="entry name" value="Phospholip_A2_2"/>
    <property type="match status" value="1"/>
</dbReference>
<dbReference type="GO" id="GO:0006644">
    <property type="term" value="P:phospholipid metabolic process"/>
    <property type="evidence" value="ECO:0007669"/>
    <property type="project" value="InterPro"/>
</dbReference>
<evidence type="ECO:0000313" key="4">
    <source>
        <dbReference type="Proteomes" id="UP000230750"/>
    </source>
</evidence>
<dbReference type="SUPFAM" id="SSF48619">
    <property type="entry name" value="Phospholipase A2, PLA2"/>
    <property type="match status" value="1"/>
</dbReference>
<keyword evidence="4" id="KW-1185">Reference proteome</keyword>
<comment type="caution">
    <text evidence="3">The sequence shown here is derived from an EMBL/GenBank/DDBJ whole genome shotgun (WGS) entry which is preliminary data.</text>
</comment>
<dbReference type="AlphaFoldDB" id="A0A2G8L6K7"/>
<dbReference type="InterPro" id="IPR016090">
    <property type="entry name" value="PLA2-like_dom"/>
</dbReference>
<evidence type="ECO:0000256" key="1">
    <source>
        <dbReference type="SAM" id="SignalP"/>
    </source>
</evidence>
<dbReference type="PANTHER" id="PTHR12253">
    <property type="entry name" value="RH14732P"/>
    <property type="match status" value="1"/>
</dbReference>
<name>A0A2G8L6K7_STIJA</name>
<dbReference type="OrthoDB" id="6075074at2759"/>
<feature type="signal peptide" evidence="1">
    <location>
        <begin position="1"/>
        <end position="26"/>
    </location>
</feature>
<dbReference type="Gene3D" id="1.20.90.10">
    <property type="entry name" value="Phospholipase A2 domain"/>
    <property type="match status" value="1"/>
</dbReference>
<reference evidence="3 4" key="1">
    <citation type="journal article" date="2017" name="PLoS Biol.">
        <title>The sea cucumber genome provides insights into morphological evolution and visceral regeneration.</title>
        <authorList>
            <person name="Zhang X."/>
            <person name="Sun L."/>
            <person name="Yuan J."/>
            <person name="Sun Y."/>
            <person name="Gao Y."/>
            <person name="Zhang L."/>
            <person name="Li S."/>
            <person name="Dai H."/>
            <person name="Hamel J.F."/>
            <person name="Liu C."/>
            <person name="Yu Y."/>
            <person name="Liu S."/>
            <person name="Lin W."/>
            <person name="Guo K."/>
            <person name="Jin S."/>
            <person name="Xu P."/>
            <person name="Storey K.B."/>
            <person name="Huan P."/>
            <person name="Zhang T."/>
            <person name="Zhou Y."/>
            <person name="Zhang J."/>
            <person name="Lin C."/>
            <person name="Li X."/>
            <person name="Xing L."/>
            <person name="Huo D."/>
            <person name="Sun M."/>
            <person name="Wang L."/>
            <person name="Mercier A."/>
            <person name="Li F."/>
            <person name="Yang H."/>
            <person name="Xiang J."/>
        </authorList>
    </citation>
    <scope>NUCLEOTIDE SEQUENCE [LARGE SCALE GENOMIC DNA]</scope>
    <source>
        <strain evidence="3">Shaxun</strain>
        <tissue evidence="3">Muscle</tissue>
    </source>
</reference>
<dbReference type="Proteomes" id="UP000230750">
    <property type="component" value="Unassembled WGS sequence"/>
</dbReference>
<feature type="domain" description="Phospholipase A2-like central" evidence="2">
    <location>
        <begin position="299"/>
        <end position="394"/>
    </location>
</feature>
<protein>
    <recommendedName>
        <fullName evidence="2">Phospholipase A2-like central domain-containing protein</fullName>
    </recommendedName>
</protein>
<dbReference type="EMBL" id="MRZV01000197">
    <property type="protein sequence ID" value="PIK55878.1"/>
    <property type="molecule type" value="Genomic_DNA"/>
</dbReference>
<proteinExistence type="predicted"/>
<dbReference type="InterPro" id="IPR036444">
    <property type="entry name" value="PLipase_A2_dom_sf"/>
</dbReference>
<keyword evidence="1" id="KW-0732">Signal</keyword>
<sequence>MHRLNDGPSLQLVAKLILFLVLTCDARTINDCSEFVSVKIWKYRRQLLIHHSNLWLREVAAWEASQPYAYVLREATDGERSFQGIYDETMTLRSCQVTDEYTEEGNTRLISDMRQECRQKGIKIGQEPSDLFEKLLNSNSHSASTFDDIHKLLNDGDVYYQLKDGSHHDMYDDKVRVSEKPSEAEDGPSIEVYRYLTNAVPSGLRNLLNFEETVQMCNALNIDIINRNIEDVSSLTSWLPKSLREIPRIVRKRLEAIGIVDEEEEEEDMNDIVEEDDEMIISGEDDDHHERQKRGLFMFPGTLWCGTGNRAPTYDSLGMYNKTDMCCRDHDHSTEDMSISSGATKYNFKNWGMFTITHCSIDKRFHKCLRQVRNMAAYEVGRGFFNVFNIQCFVIRNRKQCLEHYWYMPWKCKQHEYQPTACPRSAQVFPSQKYVWPS</sequence>
<evidence type="ECO:0000259" key="2">
    <source>
        <dbReference type="Pfam" id="PF05826"/>
    </source>
</evidence>
<evidence type="ECO:0000313" key="3">
    <source>
        <dbReference type="EMBL" id="PIK55878.1"/>
    </source>
</evidence>
<accession>A0A2G8L6K7</accession>